<protein>
    <submittedName>
        <fullName evidence="1">Protein of uncharacterized function (DUF3486)</fullName>
    </submittedName>
</protein>
<dbReference type="OrthoDB" id="371328at2"/>
<evidence type="ECO:0000313" key="1">
    <source>
        <dbReference type="EMBL" id="SUA36311.1"/>
    </source>
</evidence>
<sequence>MAKRSTIDQLPEAVRHEFERKLVENGFCDYAAMAEWLQEQGYEISRSAAHRYGQKVQRRFAAIKSSTEAARLIAEGAADEGDTRSEALMAMLQTELFDALVQIGEMDNEKLNALDRFGVMAEGAKKISGLISASTRLKEYQAKVKAKVAAAAEDVAKQAKKGGLSDEAAEAIRKQILGIAS</sequence>
<dbReference type="Proteomes" id="UP000254055">
    <property type="component" value="Unassembled WGS sequence"/>
</dbReference>
<name>A0A378WI85_9NEIS</name>
<gene>
    <name evidence="1" type="ORF">NCTC12229_00726</name>
</gene>
<dbReference type="AlphaFoldDB" id="A0A378WI85"/>
<dbReference type="InterPro" id="IPR021874">
    <property type="entry name" value="Phage_Mu_Gp27"/>
</dbReference>
<accession>A0A378WI85</accession>
<proteinExistence type="predicted"/>
<reference evidence="1 2" key="1">
    <citation type="submission" date="2018-06" db="EMBL/GenBank/DDBJ databases">
        <authorList>
            <consortium name="Pathogen Informatics"/>
            <person name="Doyle S."/>
        </authorList>
    </citation>
    <scope>NUCLEOTIDE SEQUENCE [LARGE SCALE GENOMIC DNA]</scope>
    <source>
        <strain evidence="1 2">NCTC12229</strain>
    </source>
</reference>
<evidence type="ECO:0000313" key="2">
    <source>
        <dbReference type="Proteomes" id="UP000254055"/>
    </source>
</evidence>
<dbReference type="Pfam" id="PF11985">
    <property type="entry name" value="Phage_Mu_Gp27"/>
    <property type="match status" value="1"/>
</dbReference>
<organism evidence="1 2">
    <name type="scientific">Neisseria zoodegmatis</name>
    <dbReference type="NCBI Taxonomy" id="326523"/>
    <lineage>
        <taxon>Bacteria</taxon>
        <taxon>Pseudomonadati</taxon>
        <taxon>Pseudomonadota</taxon>
        <taxon>Betaproteobacteria</taxon>
        <taxon>Neisseriales</taxon>
        <taxon>Neisseriaceae</taxon>
        <taxon>Neisseria</taxon>
    </lineage>
</organism>
<dbReference type="RefSeq" id="WP_115133572.1">
    <property type="nucleotide sequence ID" value="NZ_UGRS01000001.1"/>
</dbReference>
<dbReference type="EMBL" id="UGRS01000001">
    <property type="protein sequence ID" value="SUA36311.1"/>
    <property type="molecule type" value="Genomic_DNA"/>
</dbReference>